<dbReference type="GeneID" id="35381918"/>
<dbReference type="PROSITE" id="PS50305">
    <property type="entry name" value="SIRTUIN"/>
    <property type="match status" value="1"/>
</dbReference>
<dbReference type="CDD" id="cd00296">
    <property type="entry name" value="SIR2"/>
    <property type="match status" value="1"/>
</dbReference>
<dbReference type="KEGG" id="vg:35381918"/>
<dbReference type="Pfam" id="PF02146">
    <property type="entry name" value="SIR2"/>
    <property type="match status" value="1"/>
</dbReference>
<dbReference type="EMBL" id="LT906555">
    <property type="protein sequence ID" value="SNW61921.1"/>
    <property type="molecule type" value="Genomic_DNA"/>
</dbReference>
<dbReference type="GO" id="GO:0017136">
    <property type="term" value="F:histone deacetylase activity, NAD-dependent"/>
    <property type="evidence" value="ECO:0007669"/>
    <property type="project" value="TreeGrafter"/>
</dbReference>
<evidence type="ECO:0000256" key="1">
    <source>
        <dbReference type="ARBA" id="ARBA00022679"/>
    </source>
</evidence>
<reference evidence="4" key="1">
    <citation type="submission" date="2017-08" db="EMBL/GenBank/DDBJ databases">
        <authorList>
            <consortium name="Urmite Genomes"/>
        </authorList>
    </citation>
    <scope>NUCLEOTIDE SEQUENCE [LARGE SCALE GENOMIC DNA]</scope>
    <source>
        <strain evidence="4">IHUMI-LCC2</strain>
    </source>
</reference>
<dbReference type="PANTHER" id="PTHR11085:SF10">
    <property type="entry name" value="NAD-DEPENDENT PROTEIN DEACYLASE SIRTUIN-5, MITOCHONDRIAL-RELATED"/>
    <property type="match status" value="1"/>
</dbReference>
<proteinExistence type="predicted"/>
<sequence>MFFILGAGASKDSGLPTYRGNGGIYNEISDIESKLHIRNLYNDNLKDVWTFLHPLYQNIKDNKPGKTYQLIKELGDKYPNSFILTQNIDGYADSTGLPVVEIHGSYKTMTCIKCYTCMNTNENDPTCLCESICRPNITLFGEILDKRKVQEVYNNIKFKDYIVIVGTTLEFPYLRTFIGKAKSRGAKVIHINPDPDYGSNVRNGETWIKDFASNGLQKLLSGISNL</sequence>
<accession>A0A2I2L319</accession>
<dbReference type="InterPro" id="IPR003000">
    <property type="entry name" value="Sirtuin"/>
</dbReference>
<gene>
    <name evidence="4" type="ORF">ORPV_17</name>
</gene>
<organism evidence="4">
    <name type="scientific">Orpheovirus IHUMI-LCC2</name>
    <dbReference type="NCBI Taxonomy" id="2023057"/>
    <lineage>
        <taxon>Viruses</taxon>
        <taxon>Varidnaviria</taxon>
        <taxon>Bamfordvirae</taxon>
        <taxon>Nucleocytoviricota</taxon>
        <taxon>Megaviricetes</taxon>
        <taxon>Pimascovirales</taxon>
        <taxon>Ocovirineae</taxon>
        <taxon>Orpheoviridae</taxon>
        <taxon>Alphaorpheovirus</taxon>
        <taxon>Alphaorpheovirus massiliense</taxon>
    </lineage>
</organism>
<protein>
    <submittedName>
        <fullName evidence="4">NAD-dependent protein deacetylase, SIR2 family</fullName>
    </submittedName>
</protein>
<evidence type="ECO:0000313" key="4">
    <source>
        <dbReference type="EMBL" id="SNW61921.1"/>
    </source>
</evidence>
<dbReference type="InterPro" id="IPR026591">
    <property type="entry name" value="Sirtuin_cat_small_dom_sf"/>
</dbReference>
<evidence type="ECO:0000259" key="3">
    <source>
        <dbReference type="PROSITE" id="PS50305"/>
    </source>
</evidence>
<feature type="domain" description="Deacetylase sirtuin-type" evidence="3">
    <location>
        <begin position="1"/>
        <end position="226"/>
    </location>
</feature>
<dbReference type="GO" id="GO:0070403">
    <property type="term" value="F:NAD+ binding"/>
    <property type="evidence" value="ECO:0007669"/>
    <property type="project" value="InterPro"/>
</dbReference>
<dbReference type="Gene3D" id="3.40.50.1220">
    <property type="entry name" value="TPP-binding domain"/>
    <property type="match status" value="1"/>
</dbReference>
<dbReference type="PANTHER" id="PTHR11085">
    <property type="entry name" value="NAD-DEPENDENT PROTEIN DEACYLASE SIRTUIN-5, MITOCHONDRIAL-RELATED"/>
    <property type="match status" value="1"/>
</dbReference>
<evidence type="ECO:0000256" key="2">
    <source>
        <dbReference type="ARBA" id="ARBA00023027"/>
    </source>
</evidence>
<evidence type="ECO:0000313" key="5">
    <source>
        <dbReference type="Proteomes" id="UP000236316"/>
    </source>
</evidence>
<dbReference type="InterPro" id="IPR026590">
    <property type="entry name" value="Ssirtuin_cat_dom"/>
</dbReference>
<dbReference type="SUPFAM" id="SSF52467">
    <property type="entry name" value="DHS-like NAD/FAD-binding domain"/>
    <property type="match status" value="1"/>
</dbReference>
<dbReference type="InterPro" id="IPR029035">
    <property type="entry name" value="DHS-like_NAD/FAD-binding_dom"/>
</dbReference>
<dbReference type="Proteomes" id="UP000236316">
    <property type="component" value="Segment"/>
</dbReference>
<keyword evidence="2" id="KW-0520">NAD</keyword>
<dbReference type="RefSeq" id="YP_009448223.1">
    <property type="nucleotide sequence ID" value="NC_036594.1"/>
</dbReference>
<name>A0A2I2L319_9VIRU</name>
<dbReference type="Gene3D" id="3.30.1600.10">
    <property type="entry name" value="SIR2/SIRT2 'Small Domain"/>
    <property type="match status" value="1"/>
</dbReference>
<dbReference type="InterPro" id="IPR050134">
    <property type="entry name" value="NAD-dep_sirtuin_deacylases"/>
</dbReference>
<keyword evidence="1" id="KW-0808">Transferase</keyword>
<keyword evidence="5" id="KW-1185">Reference proteome</keyword>